<comment type="caution">
    <text evidence="3">The sequence shown here is derived from an EMBL/GenBank/DDBJ whole genome shotgun (WGS) entry which is preliminary data.</text>
</comment>
<dbReference type="AlphaFoldDB" id="A0A923LUJ8"/>
<feature type="domain" description="SpoVT-AbrB" evidence="2">
    <location>
        <begin position="5"/>
        <end position="50"/>
    </location>
</feature>
<proteinExistence type="predicted"/>
<dbReference type="GO" id="GO:0003677">
    <property type="term" value="F:DNA binding"/>
    <property type="evidence" value="ECO:0007669"/>
    <property type="project" value="UniProtKB-UniRule"/>
</dbReference>
<dbReference type="PANTHER" id="PTHR36432:SF4">
    <property type="entry name" value="TRANSITION STATE REGULATOR ABH-RELATED"/>
    <property type="match status" value="1"/>
</dbReference>
<accession>A0A923LUJ8</accession>
<dbReference type="InterPro" id="IPR037914">
    <property type="entry name" value="SpoVT-AbrB_sf"/>
</dbReference>
<evidence type="ECO:0000256" key="1">
    <source>
        <dbReference type="PROSITE-ProRule" id="PRU01076"/>
    </source>
</evidence>
<keyword evidence="4" id="KW-1185">Reference proteome</keyword>
<dbReference type="InterPro" id="IPR052731">
    <property type="entry name" value="B_subtilis_Trans_State_Reg"/>
</dbReference>
<dbReference type="SUPFAM" id="SSF89447">
    <property type="entry name" value="AbrB/MazE/MraZ-like"/>
    <property type="match status" value="1"/>
</dbReference>
<organism evidence="3 4">
    <name type="scientific">Agathobaculum faecis</name>
    <dbReference type="NCBI Taxonomy" id="2763013"/>
    <lineage>
        <taxon>Bacteria</taxon>
        <taxon>Bacillati</taxon>
        <taxon>Bacillota</taxon>
        <taxon>Clostridia</taxon>
        <taxon>Eubacteriales</taxon>
        <taxon>Butyricicoccaceae</taxon>
        <taxon>Agathobaculum</taxon>
    </lineage>
</organism>
<evidence type="ECO:0000259" key="2">
    <source>
        <dbReference type="PROSITE" id="PS51740"/>
    </source>
</evidence>
<dbReference type="Proteomes" id="UP000606499">
    <property type="component" value="Unassembled WGS sequence"/>
</dbReference>
<dbReference type="PROSITE" id="PS51740">
    <property type="entry name" value="SPOVT_ABRB"/>
    <property type="match status" value="1"/>
</dbReference>
<dbReference type="SMART" id="SM00966">
    <property type="entry name" value="SpoVT_AbrB"/>
    <property type="match status" value="1"/>
</dbReference>
<dbReference type="Gene3D" id="2.10.260.10">
    <property type="match status" value="1"/>
</dbReference>
<name>A0A923LUJ8_9FIRM</name>
<dbReference type="Pfam" id="PF04014">
    <property type="entry name" value="MazE_antitoxin"/>
    <property type="match status" value="1"/>
</dbReference>
<evidence type="ECO:0000313" key="4">
    <source>
        <dbReference type="Proteomes" id="UP000606499"/>
    </source>
</evidence>
<dbReference type="PANTHER" id="PTHR36432">
    <property type="match status" value="1"/>
</dbReference>
<keyword evidence="1 3" id="KW-0238">DNA-binding</keyword>
<dbReference type="EMBL" id="JACOPL010000002">
    <property type="protein sequence ID" value="MBC5724420.1"/>
    <property type="molecule type" value="Genomic_DNA"/>
</dbReference>
<evidence type="ECO:0000313" key="3">
    <source>
        <dbReference type="EMBL" id="MBC5724420.1"/>
    </source>
</evidence>
<dbReference type="RefSeq" id="WP_054327387.1">
    <property type="nucleotide sequence ID" value="NZ_JACOPL010000002.1"/>
</dbReference>
<sequence>MKATGIVRKVDNLGRIVLPMELRRTMDIARDDLLQISMAGGEIRLTKFQPACLFCGESLEVVDFRGKRVCRGCIRKLQKSLKVNKRRPVRGRR</sequence>
<dbReference type="InterPro" id="IPR007159">
    <property type="entry name" value="SpoVT-AbrB_dom"/>
</dbReference>
<reference evidence="3" key="1">
    <citation type="submission" date="2020-08" db="EMBL/GenBank/DDBJ databases">
        <title>Genome public.</title>
        <authorList>
            <person name="Liu C."/>
            <person name="Sun Q."/>
        </authorList>
    </citation>
    <scope>NUCLEOTIDE SEQUENCE</scope>
    <source>
        <strain evidence="3">NSJ-28</strain>
    </source>
</reference>
<gene>
    <name evidence="3" type="ORF">H8S45_02910</name>
</gene>
<protein>
    <submittedName>
        <fullName evidence="3">AbrB/MazE/SpoVT family DNA-binding domain-containing protein</fullName>
    </submittedName>
</protein>